<feature type="compositionally biased region" description="Basic residues" evidence="1">
    <location>
        <begin position="26"/>
        <end position="38"/>
    </location>
</feature>
<dbReference type="Gene3D" id="2.40.50.550">
    <property type="match status" value="1"/>
</dbReference>
<dbReference type="EMBL" id="JAJAGQ010000010">
    <property type="protein sequence ID" value="KAJ8550981.1"/>
    <property type="molecule type" value="Genomic_DNA"/>
</dbReference>
<gene>
    <name evidence="3" type="ORF">K7X08_000351</name>
</gene>
<dbReference type="OrthoDB" id="423589at2759"/>
<keyword evidence="4" id="KW-1185">Reference proteome</keyword>
<feature type="domain" description="Tetratricopeptide repeat protein 5 OB fold" evidence="2">
    <location>
        <begin position="62"/>
        <end position="173"/>
    </location>
</feature>
<comment type="caution">
    <text evidence="3">The sequence shown here is derived from an EMBL/GenBank/DDBJ whole genome shotgun (WGS) entry which is preliminary data.</text>
</comment>
<evidence type="ECO:0000313" key="4">
    <source>
        <dbReference type="Proteomes" id="UP001152561"/>
    </source>
</evidence>
<dbReference type="Proteomes" id="UP001152561">
    <property type="component" value="Unassembled WGS sequence"/>
</dbReference>
<name>A0A9Q1M6K1_9SOLA</name>
<dbReference type="InterPro" id="IPR038645">
    <property type="entry name" value="TTC5_OB_sf"/>
</dbReference>
<evidence type="ECO:0000256" key="1">
    <source>
        <dbReference type="SAM" id="MobiDB-lite"/>
    </source>
</evidence>
<feature type="region of interest" description="Disordered" evidence="1">
    <location>
        <begin position="17"/>
        <end position="43"/>
    </location>
</feature>
<proteinExistence type="predicted"/>
<organism evidence="3 4">
    <name type="scientific">Anisodus acutangulus</name>
    <dbReference type="NCBI Taxonomy" id="402998"/>
    <lineage>
        <taxon>Eukaryota</taxon>
        <taxon>Viridiplantae</taxon>
        <taxon>Streptophyta</taxon>
        <taxon>Embryophyta</taxon>
        <taxon>Tracheophyta</taxon>
        <taxon>Spermatophyta</taxon>
        <taxon>Magnoliopsida</taxon>
        <taxon>eudicotyledons</taxon>
        <taxon>Gunneridae</taxon>
        <taxon>Pentapetalae</taxon>
        <taxon>asterids</taxon>
        <taxon>lamiids</taxon>
        <taxon>Solanales</taxon>
        <taxon>Solanaceae</taxon>
        <taxon>Solanoideae</taxon>
        <taxon>Hyoscyameae</taxon>
        <taxon>Anisodus</taxon>
    </lineage>
</organism>
<protein>
    <recommendedName>
        <fullName evidence="2">Tetratricopeptide repeat protein 5 OB fold domain-containing protein</fullName>
    </recommendedName>
</protein>
<accession>A0A9Q1M6K1</accession>
<evidence type="ECO:0000313" key="3">
    <source>
        <dbReference type="EMBL" id="KAJ8550981.1"/>
    </source>
</evidence>
<evidence type="ECO:0000259" key="2">
    <source>
        <dbReference type="Pfam" id="PF16669"/>
    </source>
</evidence>
<dbReference type="Pfam" id="PF16669">
    <property type="entry name" value="TTC5_OB"/>
    <property type="match status" value="1"/>
</dbReference>
<dbReference type="AlphaFoldDB" id="A0A9Q1M6K1"/>
<dbReference type="InterPro" id="IPR032076">
    <property type="entry name" value="TTC5_OB"/>
</dbReference>
<reference evidence="4" key="1">
    <citation type="journal article" date="2023" name="Proc. Natl. Acad. Sci. U.S.A.">
        <title>Genomic and structural basis for evolution of tropane alkaloid biosynthesis.</title>
        <authorList>
            <person name="Wanga Y.-J."/>
            <person name="Taina T."/>
            <person name="Yua J.-Y."/>
            <person name="Lia J."/>
            <person name="Xua B."/>
            <person name="Chenc J."/>
            <person name="D'Auriad J.C."/>
            <person name="Huanga J.-P."/>
            <person name="Huanga S.-X."/>
        </authorList>
    </citation>
    <scope>NUCLEOTIDE SEQUENCE [LARGE SCALE GENOMIC DNA]</scope>
    <source>
        <strain evidence="4">cv. KIB-2019</strain>
    </source>
</reference>
<sequence>MNEIMKDAFDLCDPAFQGKTNDKSNNKSKGKGKSKGRSNGKSTETSVSSLIQSLATIDLNPSYNRATMDLLTEGLNKGISVIAAVRCLVKYEYKTPVYYLLCDSDENSFVLRVFGIQKAAIKQGDQVTLLEPFCKFVDFEWQGKHYQFKSVRVNLLEQVLVNGNVVSPNFAIRESILFAQSRA</sequence>